<dbReference type="WBParaSite" id="jg17391">
    <property type="protein sequence ID" value="jg17391"/>
    <property type="gene ID" value="jg17391"/>
</dbReference>
<feature type="transmembrane region" description="Helical" evidence="2">
    <location>
        <begin position="12"/>
        <end position="35"/>
    </location>
</feature>
<sequence>MSVFFAFEKISVKVMVGLVAFVWSFAVVILLVVYVKFIRGNSSYGNSGFSYPKNVEKRRTNSMDSKEMLMPASSGGSTEEHSGGKLMPAPSEQQYRDVDQMRFQENIRLKKQKYAKCMNEN</sequence>
<organism evidence="3 4">
    <name type="scientific">Ditylenchus dipsaci</name>
    <dbReference type="NCBI Taxonomy" id="166011"/>
    <lineage>
        <taxon>Eukaryota</taxon>
        <taxon>Metazoa</taxon>
        <taxon>Ecdysozoa</taxon>
        <taxon>Nematoda</taxon>
        <taxon>Chromadorea</taxon>
        <taxon>Rhabditida</taxon>
        <taxon>Tylenchina</taxon>
        <taxon>Tylenchomorpha</taxon>
        <taxon>Sphaerularioidea</taxon>
        <taxon>Anguinidae</taxon>
        <taxon>Anguininae</taxon>
        <taxon>Ditylenchus</taxon>
    </lineage>
</organism>
<reference evidence="4" key="1">
    <citation type="submission" date="2022-11" db="UniProtKB">
        <authorList>
            <consortium name="WormBaseParasite"/>
        </authorList>
    </citation>
    <scope>IDENTIFICATION</scope>
</reference>
<evidence type="ECO:0000313" key="3">
    <source>
        <dbReference type="Proteomes" id="UP000887574"/>
    </source>
</evidence>
<evidence type="ECO:0000256" key="2">
    <source>
        <dbReference type="SAM" id="Phobius"/>
    </source>
</evidence>
<dbReference type="AlphaFoldDB" id="A0A915DB55"/>
<keyword evidence="2" id="KW-1133">Transmembrane helix</keyword>
<protein>
    <submittedName>
        <fullName evidence="4">Uncharacterized protein</fullName>
    </submittedName>
</protein>
<accession>A0A915DB55</accession>
<dbReference type="Proteomes" id="UP000887574">
    <property type="component" value="Unplaced"/>
</dbReference>
<proteinExistence type="predicted"/>
<evidence type="ECO:0000256" key="1">
    <source>
        <dbReference type="SAM" id="MobiDB-lite"/>
    </source>
</evidence>
<keyword evidence="2" id="KW-0472">Membrane</keyword>
<keyword evidence="2" id="KW-0812">Transmembrane</keyword>
<evidence type="ECO:0000313" key="4">
    <source>
        <dbReference type="WBParaSite" id="jg17391"/>
    </source>
</evidence>
<name>A0A915DB55_9BILA</name>
<keyword evidence="3" id="KW-1185">Reference proteome</keyword>
<feature type="region of interest" description="Disordered" evidence="1">
    <location>
        <begin position="60"/>
        <end position="91"/>
    </location>
</feature>